<dbReference type="AlphaFoldDB" id="A0A0J7J3E3"/>
<protein>
    <recommendedName>
        <fullName evidence="3">DUF2442 domain-containing protein</fullName>
    </recommendedName>
</protein>
<dbReference type="EMBL" id="LFNG01000001">
    <property type="protein sequence ID" value="KMQ72549.1"/>
    <property type="molecule type" value="Genomic_DNA"/>
</dbReference>
<dbReference type="STRING" id="1304281.ACM44_00120"/>
<dbReference type="OrthoDB" id="1369138at2"/>
<evidence type="ECO:0008006" key="3">
    <source>
        <dbReference type="Google" id="ProtNLM"/>
    </source>
</evidence>
<dbReference type="InterPro" id="IPR036782">
    <property type="entry name" value="NE0471-like_N"/>
</dbReference>
<name>A0A0J7J3E3_9FLAO</name>
<comment type="caution">
    <text evidence="1">The sequence shown here is derived from an EMBL/GenBank/DDBJ whole genome shotgun (WGS) entry which is preliminary data.</text>
</comment>
<dbReference type="PATRIC" id="fig|1304281.5.peg.25"/>
<reference evidence="1 2" key="1">
    <citation type="journal article" date="2004" name="Int. J. Syst. Evol. Microbiol.">
        <title>Kaistella koreensis gen. nov., sp. nov., a novel member of the Chryseobacterium-Bergeyella-Riemerella branch.</title>
        <authorList>
            <person name="Kim M.K."/>
            <person name="Im W.T."/>
            <person name="Shin Y.K."/>
            <person name="Lim J.H."/>
            <person name="Kim S.H."/>
            <person name="Lee B.C."/>
            <person name="Park M.Y."/>
            <person name="Lee K.Y."/>
            <person name="Lee S.T."/>
        </authorList>
    </citation>
    <scope>NUCLEOTIDE SEQUENCE [LARGE SCALE GENOMIC DNA]</scope>
    <source>
        <strain evidence="1 2">CCUG 49689</strain>
    </source>
</reference>
<dbReference type="Proteomes" id="UP000035900">
    <property type="component" value="Unassembled WGS sequence"/>
</dbReference>
<dbReference type="Pfam" id="PF10387">
    <property type="entry name" value="DUF2442"/>
    <property type="match status" value="1"/>
</dbReference>
<organism evidence="1 2">
    <name type="scientific">Chryseobacterium koreense CCUG 49689</name>
    <dbReference type="NCBI Taxonomy" id="1304281"/>
    <lineage>
        <taxon>Bacteria</taxon>
        <taxon>Pseudomonadati</taxon>
        <taxon>Bacteroidota</taxon>
        <taxon>Flavobacteriia</taxon>
        <taxon>Flavobacteriales</taxon>
        <taxon>Weeksellaceae</taxon>
        <taxon>Chryseobacterium group</taxon>
        <taxon>Chryseobacterium</taxon>
    </lineage>
</organism>
<dbReference type="RefSeq" id="WP_048498074.1">
    <property type="nucleotide sequence ID" value="NZ_LFNG01000001.1"/>
</dbReference>
<keyword evidence="2" id="KW-1185">Reference proteome</keyword>
<sequence length="84" mass="9688">MNNIKLTKASYVSEYTVNLEFSTNEKMTVNLQRFIEKPEFSGLKNQEIFKDFKIEDGNLVWKNGAHFAADFLYGLPNETELSCS</sequence>
<evidence type="ECO:0000313" key="2">
    <source>
        <dbReference type="Proteomes" id="UP000035900"/>
    </source>
</evidence>
<dbReference type="InterPro" id="IPR018841">
    <property type="entry name" value="DUF2442"/>
</dbReference>
<gene>
    <name evidence="1" type="ORF">ACM44_00120</name>
</gene>
<evidence type="ECO:0000313" key="1">
    <source>
        <dbReference type="EMBL" id="KMQ72549.1"/>
    </source>
</evidence>
<dbReference type="SUPFAM" id="SSF143880">
    <property type="entry name" value="NE0471 N-terminal domain-like"/>
    <property type="match status" value="1"/>
</dbReference>
<proteinExistence type="predicted"/>
<accession>A0A0J7J3E3</accession>
<dbReference type="Gene3D" id="3.30.2020.10">
    <property type="entry name" value="NE0471-like N-terminal domain"/>
    <property type="match status" value="1"/>
</dbReference>